<dbReference type="SUPFAM" id="SSF52821">
    <property type="entry name" value="Rhodanese/Cell cycle control phosphatase"/>
    <property type="match status" value="1"/>
</dbReference>
<dbReference type="InterPro" id="IPR001763">
    <property type="entry name" value="Rhodanese-like_dom"/>
</dbReference>
<dbReference type="Gene3D" id="3.40.250.10">
    <property type="entry name" value="Rhodanese-like domain"/>
    <property type="match status" value="1"/>
</dbReference>
<protein>
    <recommendedName>
        <fullName evidence="1">Rhodanese domain-containing protein</fullName>
    </recommendedName>
</protein>
<dbReference type="CDD" id="cd00158">
    <property type="entry name" value="RHOD"/>
    <property type="match status" value="1"/>
</dbReference>
<evidence type="ECO:0000313" key="2">
    <source>
        <dbReference type="EMBL" id="QHU04240.1"/>
    </source>
</evidence>
<sequence length="140" mass="16561">MGNTSSMNKINFEDIQYSLRNKDKYILINTLEESWQQCLLPNTVGPEKETSIINHLIQMGNKDIKIIIYGKNCNDDKIYKKYNQLQSLGFYNVYVYTGGLFEWLMLQDIYGEKEFPTSKKELDILKFKPQKKLNIQLLEY</sequence>
<organism evidence="2">
    <name type="scientific">viral metagenome</name>
    <dbReference type="NCBI Taxonomy" id="1070528"/>
    <lineage>
        <taxon>unclassified sequences</taxon>
        <taxon>metagenomes</taxon>
        <taxon>organismal metagenomes</taxon>
    </lineage>
</organism>
<dbReference type="Pfam" id="PF00581">
    <property type="entry name" value="Rhodanese"/>
    <property type="match status" value="1"/>
</dbReference>
<feature type="domain" description="Rhodanese" evidence="1">
    <location>
        <begin position="85"/>
        <end position="108"/>
    </location>
</feature>
<reference evidence="2" key="1">
    <citation type="journal article" date="2020" name="Nature">
        <title>Giant virus diversity and host interactions through global metagenomics.</title>
        <authorList>
            <person name="Schulz F."/>
            <person name="Roux S."/>
            <person name="Paez-Espino D."/>
            <person name="Jungbluth S."/>
            <person name="Walsh D.A."/>
            <person name="Denef V.J."/>
            <person name="McMahon K.D."/>
            <person name="Konstantinidis K.T."/>
            <person name="Eloe-Fadrosh E.A."/>
            <person name="Kyrpides N.C."/>
            <person name="Woyke T."/>
        </authorList>
    </citation>
    <scope>NUCLEOTIDE SEQUENCE</scope>
    <source>
        <strain evidence="2">GVMAG-M-3300027708-39</strain>
    </source>
</reference>
<evidence type="ECO:0000259" key="1">
    <source>
        <dbReference type="PROSITE" id="PS50206"/>
    </source>
</evidence>
<proteinExistence type="predicted"/>
<name>A0A6C0JHB5_9ZZZZ</name>
<dbReference type="InterPro" id="IPR036873">
    <property type="entry name" value="Rhodanese-like_dom_sf"/>
</dbReference>
<accession>A0A6C0JHB5</accession>
<dbReference type="AlphaFoldDB" id="A0A6C0JHB5"/>
<dbReference type="PROSITE" id="PS50206">
    <property type="entry name" value="RHODANESE_3"/>
    <property type="match status" value="1"/>
</dbReference>
<dbReference type="EMBL" id="MN740394">
    <property type="protein sequence ID" value="QHU04240.1"/>
    <property type="molecule type" value="Genomic_DNA"/>
</dbReference>